<organism evidence="2 3">
    <name type="scientific">Streptomyces chattanoogensis</name>
    <dbReference type="NCBI Taxonomy" id="66876"/>
    <lineage>
        <taxon>Bacteria</taxon>
        <taxon>Bacillati</taxon>
        <taxon>Actinomycetota</taxon>
        <taxon>Actinomycetes</taxon>
        <taxon>Kitasatosporales</taxon>
        <taxon>Streptomycetaceae</taxon>
        <taxon>Streptomyces</taxon>
    </lineage>
</organism>
<dbReference type="AlphaFoldDB" id="A0A0N0GZC6"/>
<keyword evidence="3" id="KW-1185">Reference proteome</keyword>
<evidence type="ECO:0000313" key="3">
    <source>
        <dbReference type="Proteomes" id="UP000037982"/>
    </source>
</evidence>
<proteinExistence type="predicted"/>
<name>A0A0N0GZC6_9ACTN</name>
<evidence type="ECO:0000256" key="1">
    <source>
        <dbReference type="SAM" id="MobiDB-lite"/>
    </source>
</evidence>
<dbReference type="Proteomes" id="UP000037982">
    <property type="component" value="Unassembled WGS sequence"/>
</dbReference>
<accession>A0A0N0GZC6</accession>
<protein>
    <recommendedName>
        <fullName evidence="4">Aminoglycoside phosphotransferase</fullName>
    </recommendedName>
</protein>
<comment type="caution">
    <text evidence="2">The sequence shown here is derived from an EMBL/GenBank/DDBJ whole genome shotgun (WGS) entry which is preliminary data.</text>
</comment>
<dbReference type="RefSeq" id="WP_053924641.1">
    <property type="nucleotide sequence ID" value="NZ_LGKG01000137.1"/>
</dbReference>
<gene>
    <name evidence="2" type="ORF">ADL29_17885</name>
</gene>
<dbReference type="EMBL" id="LGKG01000137">
    <property type="protein sequence ID" value="KPC62629.1"/>
    <property type="molecule type" value="Genomic_DNA"/>
</dbReference>
<evidence type="ECO:0008006" key="4">
    <source>
        <dbReference type="Google" id="ProtNLM"/>
    </source>
</evidence>
<dbReference type="PATRIC" id="fig|66876.3.peg.3909"/>
<sequence length="288" mass="31234">MYAPADEPTRARMEAALAHAADLFGEARGDGPIAWGWQGCTIGRRTGAYWLRVASGKGTRPPAPKHGEGAIGAQQLVPAEVPRPRLHDHTRWAADGYAYEAELADCLTTPVISPHRCDITQDPGLPDQWWADLRRALDVLAKAPGGRTTVRDRWAQRAFPHFLGVTAPEMIERTTGHGDLQWANLTQHPLTVIDWERWGRVPVGFDAGTLHAASLGVPAVAAMVREVFDDILTTDAGRVGELCALAEMLQAVARGFYPRLADALASRTEELTGVRPPQAPAAELPQAE</sequence>
<reference evidence="3" key="1">
    <citation type="submission" date="2015-07" db="EMBL/GenBank/DDBJ databases">
        <authorList>
            <person name="Ju K.-S."/>
            <person name="Doroghazi J.R."/>
            <person name="Metcalf W.W."/>
        </authorList>
    </citation>
    <scope>NUCLEOTIDE SEQUENCE [LARGE SCALE GENOMIC DNA]</scope>
    <source>
        <strain evidence="3">NRRL ISP-5002</strain>
    </source>
</reference>
<feature type="region of interest" description="Disordered" evidence="1">
    <location>
        <begin position="269"/>
        <end position="288"/>
    </location>
</feature>
<evidence type="ECO:0000313" key="2">
    <source>
        <dbReference type="EMBL" id="KPC62629.1"/>
    </source>
</evidence>